<dbReference type="Pfam" id="PF05857">
    <property type="entry name" value="TraX"/>
    <property type="match status" value="1"/>
</dbReference>
<evidence type="ECO:0000313" key="3">
    <source>
        <dbReference type="Proteomes" id="UP000768567"/>
    </source>
</evidence>
<keyword evidence="3" id="KW-1185">Reference proteome</keyword>
<dbReference type="InterPro" id="IPR008875">
    <property type="entry name" value="TraX"/>
</dbReference>
<feature type="transmembrane region" description="Helical" evidence="1">
    <location>
        <begin position="224"/>
        <end position="242"/>
    </location>
</feature>
<feature type="transmembrane region" description="Helical" evidence="1">
    <location>
        <begin position="184"/>
        <end position="204"/>
    </location>
</feature>
<keyword evidence="1" id="KW-0812">Transmembrane</keyword>
<accession>A0ABR9R441</accession>
<evidence type="ECO:0000256" key="1">
    <source>
        <dbReference type="SAM" id="Phobius"/>
    </source>
</evidence>
<evidence type="ECO:0000313" key="2">
    <source>
        <dbReference type="EMBL" id="MBE5037916.1"/>
    </source>
</evidence>
<feature type="transmembrane region" description="Helical" evidence="1">
    <location>
        <begin position="156"/>
        <end position="172"/>
    </location>
</feature>
<comment type="caution">
    <text evidence="2">The sequence shown here is derived from an EMBL/GenBank/DDBJ whole genome shotgun (WGS) entry which is preliminary data.</text>
</comment>
<keyword evidence="1" id="KW-1133">Transmembrane helix</keyword>
<sequence length="243" mass="26835">MPQTDRPFSRDGIKLAAMAAMACNHFAIALLPAGTLAYEVLTDIGYFTAVTMCCFLVEGFRYTRSPRDYALRLLLFALLAQPVYGLALGIGQFNMLFTLLLCFLMLWAKDSISHPLLRGGVIFCLAMATAFCDWPLLAPCYTLLFAWAGERRNRRVIAYALAAALFFWFNWSNYTFAGMGGGQAVLHAGLSCLGILVSGAVVLLGYNGRKSAFAIAHPLFSKYFFYLFYPAHLAVLAVCRVLL</sequence>
<dbReference type="EMBL" id="JADCKC010000002">
    <property type="protein sequence ID" value="MBE5037916.1"/>
    <property type="molecule type" value="Genomic_DNA"/>
</dbReference>
<protein>
    <recommendedName>
        <fullName evidence="4">TraX protein</fullName>
    </recommendedName>
</protein>
<name>A0ABR9R441_9FIRM</name>
<feature type="transmembrane region" description="Helical" evidence="1">
    <location>
        <begin position="12"/>
        <end position="38"/>
    </location>
</feature>
<feature type="transmembrane region" description="Helical" evidence="1">
    <location>
        <begin position="44"/>
        <end position="62"/>
    </location>
</feature>
<feature type="transmembrane region" description="Helical" evidence="1">
    <location>
        <begin position="83"/>
        <end position="108"/>
    </location>
</feature>
<keyword evidence="1" id="KW-0472">Membrane</keyword>
<evidence type="ECO:0008006" key="4">
    <source>
        <dbReference type="Google" id="ProtNLM"/>
    </source>
</evidence>
<dbReference type="RefSeq" id="WP_193501607.1">
    <property type="nucleotide sequence ID" value="NZ_JADCKC010000002.1"/>
</dbReference>
<proteinExistence type="predicted"/>
<reference evidence="2 3" key="1">
    <citation type="submission" date="2020-10" db="EMBL/GenBank/DDBJ databases">
        <title>ChiBAC.</title>
        <authorList>
            <person name="Zenner C."/>
            <person name="Hitch T.C.A."/>
            <person name="Clavel T."/>
        </authorList>
    </citation>
    <scope>NUCLEOTIDE SEQUENCE [LARGE SCALE GENOMIC DNA]</scope>
    <source>
        <strain evidence="2 3">DSM 109015</strain>
    </source>
</reference>
<dbReference type="Proteomes" id="UP000768567">
    <property type="component" value="Unassembled WGS sequence"/>
</dbReference>
<feature type="transmembrane region" description="Helical" evidence="1">
    <location>
        <begin position="120"/>
        <end position="144"/>
    </location>
</feature>
<gene>
    <name evidence="2" type="ORF">INF35_08985</name>
</gene>
<organism evidence="2 3">
    <name type="scientific">Gemmiger gallinarum</name>
    <dbReference type="NCBI Taxonomy" id="2779354"/>
    <lineage>
        <taxon>Bacteria</taxon>
        <taxon>Bacillati</taxon>
        <taxon>Bacillota</taxon>
        <taxon>Clostridia</taxon>
        <taxon>Eubacteriales</taxon>
        <taxon>Gemmiger</taxon>
    </lineage>
</organism>